<keyword evidence="3" id="KW-1185">Reference proteome</keyword>
<organism evidence="2 3">
    <name type="scientific">Cylicostephanus goldi</name>
    <name type="common">Nematode worm</name>
    <dbReference type="NCBI Taxonomy" id="71465"/>
    <lineage>
        <taxon>Eukaryota</taxon>
        <taxon>Metazoa</taxon>
        <taxon>Ecdysozoa</taxon>
        <taxon>Nematoda</taxon>
        <taxon>Chromadorea</taxon>
        <taxon>Rhabditida</taxon>
        <taxon>Rhabditina</taxon>
        <taxon>Rhabditomorpha</taxon>
        <taxon>Strongyloidea</taxon>
        <taxon>Strongylidae</taxon>
        <taxon>Cylicostephanus</taxon>
    </lineage>
</organism>
<reference evidence="2 3" key="1">
    <citation type="submission" date="2018-11" db="EMBL/GenBank/DDBJ databases">
        <authorList>
            <consortium name="Pathogen Informatics"/>
        </authorList>
    </citation>
    <scope>NUCLEOTIDE SEQUENCE [LARGE SCALE GENOMIC DNA]</scope>
</reference>
<proteinExistence type="predicted"/>
<feature type="compositionally biased region" description="Low complexity" evidence="1">
    <location>
        <begin position="24"/>
        <end position="35"/>
    </location>
</feature>
<dbReference type="AlphaFoldDB" id="A0A3P7NA86"/>
<accession>A0A3P7NA86</accession>
<evidence type="ECO:0000256" key="1">
    <source>
        <dbReference type="SAM" id="MobiDB-lite"/>
    </source>
</evidence>
<dbReference type="OrthoDB" id="1885370at2759"/>
<evidence type="ECO:0000313" key="2">
    <source>
        <dbReference type="EMBL" id="VDN32378.1"/>
    </source>
</evidence>
<feature type="compositionally biased region" description="Polar residues" evidence="1">
    <location>
        <begin position="36"/>
        <end position="55"/>
    </location>
</feature>
<dbReference type="EMBL" id="UYRV01120578">
    <property type="protein sequence ID" value="VDN32378.1"/>
    <property type="molecule type" value="Genomic_DNA"/>
</dbReference>
<sequence length="139" mass="15199">MCSQQTFPFLDVKPSSSNFSVKQSPSSTSIKPSPSVKQSLSSASVATPTTLSNGTTGKGLVDKELIDKEKERADRAMAQTRKLLNFFVKQPDDVVTYENCFEMKDKLLGMLNADPEEDGEEVETREEGVYVSDGAAESH</sequence>
<evidence type="ECO:0000313" key="3">
    <source>
        <dbReference type="Proteomes" id="UP000271889"/>
    </source>
</evidence>
<feature type="compositionally biased region" description="Acidic residues" evidence="1">
    <location>
        <begin position="115"/>
        <end position="124"/>
    </location>
</feature>
<dbReference type="Proteomes" id="UP000271889">
    <property type="component" value="Unassembled WGS sequence"/>
</dbReference>
<gene>
    <name evidence="2" type="ORF">CGOC_LOCUS12088</name>
</gene>
<feature type="compositionally biased region" description="Polar residues" evidence="1">
    <location>
        <begin position="14"/>
        <end position="23"/>
    </location>
</feature>
<protein>
    <submittedName>
        <fullName evidence="2">Uncharacterized protein</fullName>
    </submittedName>
</protein>
<feature type="region of interest" description="Disordered" evidence="1">
    <location>
        <begin position="115"/>
        <end position="139"/>
    </location>
</feature>
<feature type="region of interest" description="Disordered" evidence="1">
    <location>
        <begin position="1"/>
        <end position="63"/>
    </location>
</feature>
<name>A0A3P7NA86_CYLGO</name>